<dbReference type="PANTHER" id="PTHR45669">
    <property type="entry name" value="GLUTAREDOXIN DOMAIN-CONTAINING CYSTEINE-RICH PROTEIN CG12206-RELATED"/>
    <property type="match status" value="1"/>
</dbReference>
<protein>
    <submittedName>
        <fullName evidence="4">Uncharacterized protein At5g39865</fullName>
    </submittedName>
</protein>
<dbReference type="Gene3D" id="3.40.30.10">
    <property type="entry name" value="Glutaredoxin"/>
    <property type="match status" value="1"/>
</dbReference>
<accession>A0A9R0HSZ1</accession>
<reference evidence="3" key="1">
    <citation type="journal article" date="2021" name="Nat. Commun.">
        <title>Genomic analyses provide insights into spinach domestication and the genetic basis of agronomic traits.</title>
        <authorList>
            <person name="Cai X."/>
            <person name="Sun X."/>
            <person name="Xu C."/>
            <person name="Sun H."/>
            <person name="Wang X."/>
            <person name="Ge C."/>
            <person name="Zhang Z."/>
            <person name="Wang Q."/>
            <person name="Fei Z."/>
            <person name="Jiao C."/>
            <person name="Wang Q."/>
        </authorList>
    </citation>
    <scope>NUCLEOTIDE SEQUENCE [LARGE SCALE GENOMIC DNA]</scope>
    <source>
        <strain evidence="3">cv. Varoflay</strain>
    </source>
</reference>
<evidence type="ECO:0000256" key="1">
    <source>
        <dbReference type="SAM" id="MobiDB-lite"/>
    </source>
</evidence>
<name>A0A9R0HSZ1_SPIOL</name>
<dbReference type="InterPro" id="IPR036249">
    <property type="entry name" value="Thioredoxin-like_sf"/>
</dbReference>
<dbReference type="GeneID" id="110776213"/>
<dbReference type="InterPro" id="IPR002109">
    <property type="entry name" value="Glutaredoxin"/>
</dbReference>
<dbReference type="KEGG" id="soe:110776213"/>
<proteinExistence type="predicted"/>
<dbReference type="Pfam" id="PF23733">
    <property type="entry name" value="GRXCR1-2_C"/>
    <property type="match status" value="1"/>
</dbReference>
<dbReference type="PANTHER" id="PTHR45669:SF26">
    <property type="entry name" value="GLUTAREDOXIN DOMAIN-CONTAINING PROTEIN"/>
    <property type="match status" value="1"/>
</dbReference>
<dbReference type="Proteomes" id="UP000813463">
    <property type="component" value="Chromosome 6"/>
</dbReference>
<reference evidence="4" key="2">
    <citation type="submission" date="2025-08" db="UniProtKB">
        <authorList>
            <consortium name="RefSeq"/>
        </authorList>
    </citation>
    <scope>IDENTIFICATION</scope>
    <source>
        <tissue evidence="4">Leaf</tissue>
    </source>
</reference>
<gene>
    <name evidence="4" type="primary">LOC110776213</name>
</gene>
<dbReference type="OrthoDB" id="423313at2759"/>
<feature type="region of interest" description="Disordered" evidence="1">
    <location>
        <begin position="85"/>
        <end position="112"/>
    </location>
</feature>
<feature type="domain" description="Glutaredoxin" evidence="2">
    <location>
        <begin position="122"/>
        <end position="191"/>
    </location>
</feature>
<organism evidence="3 4">
    <name type="scientific">Spinacia oleracea</name>
    <name type="common">Spinach</name>
    <dbReference type="NCBI Taxonomy" id="3562"/>
    <lineage>
        <taxon>Eukaryota</taxon>
        <taxon>Viridiplantae</taxon>
        <taxon>Streptophyta</taxon>
        <taxon>Embryophyta</taxon>
        <taxon>Tracheophyta</taxon>
        <taxon>Spermatophyta</taxon>
        <taxon>Magnoliopsida</taxon>
        <taxon>eudicotyledons</taxon>
        <taxon>Gunneridae</taxon>
        <taxon>Pentapetalae</taxon>
        <taxon>Caryophyllales</taxon>
        <taxon>Chenopodiaceae</taxon>
        <taxon>Chenopodioideae</taxon>
        <taxon>Anserineae</taxon>
        <taxon>Spinacia</taxon>
    </lineage>
</organism>
<evidence type="ECO:0000313" key="4">
    <source>
        <dbReference type="RefSeq" id="XP_021836458.1"/>
    </source>
</evidence>
<dbReference type="Pfam" id="PF00462">
    <property type="entry name" value="Glutaredoxin"/>
    <property type="match status" value="1"/>
</dbReference>
<feature type="compositionally biased region" description="Polar residues" evidence="1">
    <location>
        <begin position="1"/>
        <end position="13"/>
    </location>
</feature>
<dbReference type="RefSeq" id="XP_021836458.1">
    <property type="nucleotide sequence ID" value="XM_021980766.2"/>
</dbReference>
<dbReference type="SUPFAM" id="SSF52833">
    <property type="entry name" value="Thioredoxin-like"/>
    <property type="match status" value="1"/>
</dbReference>
<keyword evidence="3" id="KW-1185">Reference proteome</keyword>
<evidence type="ECO:0000259" key="2">
    <source>
        <dbReference type="Pfam" id="PF00462"/>
    </source>
</evidence>
<feature type="region of interest" description="Disordered" evidence="1">
    <location>
        <begin position="1"/>
        <end position="22"/>
    </location>
</feature>
<evidence type="ECO:0000313" key="3">
    <source>
        <dbReference type="Proteomes" id="UP000813463"/>
    </source>
</evidence>
<dbReference type="CDD" id="cd03031">
    <property type="entry name" value="GRX_GRX_like"/>
    <property type="match status" value="1"/>
</dbReference>
<dbReference type="AlphaFoldDB" id="A0A9R0HSZ1"/>
<sequence>MWPSWGKSSQKISDTPKHKFQSSNFRCSSFKDIENLCNFDLDFPISSSPNTTNTTLKRQPSVPTQPRTCRAVFHRVRTANSLLQQWASRSNPPKPENTPTRATPGSLTETSPKIPSPDARIVVYYTSLRIVRPTFQACRAVMSILQGFQVVIDERDLAMDSSFMSELRELLGLKPTEQLALPRVFIGGRYVGGADEVKYLHEIGELKKLVSGIPPKKPGTCHTCGGYRFILCAECSGSHKIFSEKIGFRTCSACNENGLIRCLDCSSPPFRRPILMAAD</sequence>
<dbReference type="PROSITE" id="PS51354">
    <property type="entry name" value="GLUTAREDOXIN_2"/>
    <property type="match status" value="1"/>
</dbReference>